<proteinExistence type="predicted"/>
<dbReference type="AlphaFoldDB" id="A0A314Z2P2"/>
<evidence type="ECO:0000313" key="1">
    <source>
        <dbReference type="EMBL" id="PQQ11161.1"/>
    </source>
</evidence>
<gene>
    <name evidence="1" type="ORF">Pyn_38793</name>
</gene>
<dbReference type="Proteomes" id="UP000250321">
    <property type="component" value="Unassembled WGS sequence"/>
</dbReference>
<organism evidence="1 2">
    <name type="scientific">Prunus yedoensis var. nudiflora</name>
    <dbReference type="NCBI Taxonomy" id="2094558"/>
    <lineage>
        <taxon>Eukaryota</taxon>
        <taxon>Viridiplantae</taxon>
        <taxon>Streptophyta</taxon>
        <taxon>Embryophyta</taxon>
        <taxon>Tracheophyta</taxon>
        <taxon>Spermatophyta</taxon>
        <taxon>Magnoliopsida</taxon>
        <taxon>eudicotyledons</taxon>
        <taxon>Gunneridae</taxon>
        <taxon>Pentapetalae</taxon>
        <taxon>rosids</taxon>
        <taxon>fabids</taxon>
        <taxon>Rosales</taxon>
        <taxon>Rosaceae</taxon>
        <taxon>Amygdaloideae</taxon>
        <taxon>Amygdaleae</taxon>
        <taxon>Prunus</taxon>
    </lineage>
</organism>
<accession>A0A314Z2P2</accession>
<dbReference type="EMBL" id="PJQY01000411">
    <property type="protein sequence ID" value="PQQ11161.1"/>
    <property type="molecule type" value="Genomic_DNA"/>
</dbReference>
<protein>
    <submittedName>
        <fullName evidence="1">Uncharacterized protein</fullName>
    </submittedName>
</protein>
<reference evidence="1 2" key="1">
    <citation type="submission" date="2018-02" db="EMBL/GenBank/DDBJ databases">
        <title>Draft genome of wild Prunus yedoensis var. nudiflora.</title>
        <authorList>
            <person name="Baek S."/>
            <person name="Kim J.-H."/>
            <person name="Choi K."/>
            <person name="Kim G.-B."/>
            <person name="Cho A."/>
            <person name="Jang H."/>
            <person name="Shin C.-H."/>
            <person name="Yu H.-J."/>
            <person name="Mun J.-H."/>
        </authorList>
    </citation>
    <scope>NUCLEOTIDE SEQUENCE [LARGE SCALE GENOMIC DNA]</scope>
    <source>
        <strain evidence="2">cv. Jeju island</strain>
        <tissue evidence="1">Leaf</tissue>
    </source>
</reference>
<sequence>MRARCSTNYLKEAEAGQLGEQRELLYGLKLMSSDGCRAKRAVVWAIKWQLSSKYLQYNNAI</sequence>
<keyword evidence="2" id="KW-1185">Reference proteome</keyword>
<comment type="caution">
    <text evidence="1">The sequence shown here is derived from an EMBL/GenBank/DDBJ whole genome shotgun (WGS) entry which is preliminary data.</text>
</comment>
<evidence type="ECO:0000313" key="2">
    <source>
        <dbReference type="Proteomes" id="UP000250321"/>
    </source>
</evidence>
<name>A0A314Z2P2_PRUYE</name>